<keyword evidence="2" id="KW-1185">Reference proteome</keyword>
<name>A0ABN7V8V6_GIGMA</name>
<proteinExistence type="predicted"/>
<comment type="caution">
    <text evidence="1">The sequence shown here is derived from an EMBL/GenBank/DDBJ whole genome shotgun (WGS) entry which is preliminary data.</text>
</comment>
<accession>A0ABN7V8V6</accession>
<evidence type="ECO:0000313" key="2">
    <source>
        <dbReference type="Proteomes" id="UP000789901"/>
    </source>
</evidence>
<organism evidence="1 2">
    <name type="scientific">Gigaspora margarita</name>
    <dbReference type="NCBI Taxonomy" id="4874"/>
    <lineage>
        <taxon>Eukaryota</taxon>
        <taxon>Fungi</taxon>
        <taxon>Fungi incertae sedis</taxon>
        <taxon>Mucoromycota</taxon>
        <taxon>Glomeromycotina</taxon>
        <taxon>Glomeromycetes</taxon>
        <taxon>Diversisporales</taxon>
        <taxon>Gigasporaceae</taxon>
        <taxon>Gigaspora</taxon>
    </lineage>
</organism>
<dbReference type="EMBL" id="CAJVQB010011117">
    <property type="protein sequence ID" value="CAG8745344.1"/>
    <property type="molecule type" value="Genomic_DNA"/>
</dbReference>
<reference evidence="1 2" key="1">
    <citation type="submission" date="2021-06" db="EMBL/GenBank/DDBJ databases">
        <authorList>
            <person name="Kallberg Y."/>
            <person name="Tangrot J."/>
            <person name="Rosling A."/>
        </authorList>
    </citation>
    <scope>NUCLEOTIDE SEQUENCE [LARGE SCALE GENOMIC DNA]</scope>
    <source>
        <strain evidence="1 2">120-4 pot B 10/14</strain>
    </source>
</reference>
<evidence type="ECO:0000313" key="1">
    <source>
        <dbReference type="EMBL" id="CAG8745344.1"/>
    </source>
</evidence>
<sequence length="46" mass="5308">MLNNSIIPTKLSVINTFELELLKCFSKSKENQELILQEINNDKEKG</sequence>
<protein>
    <submittedName>
        <fullName evidence="1">10322_t:CDS:1</fullName>
    </submittedName>
</protein>
<feature type="non-terminal residue" evidence="1">
    <location>
        <position position="46"/>
    </location>
</feature>
<dbReference type="Proteomes" id="UP000789901">
    <property type="component" value="Unassembled WGS sequence"/>
</dbReference>
<gene>
    <name evidence="1" type="ORF">GMARGA_LOCUS15809</name>
</gene>